<feature type="region of interest" description="Disordered" evidence="4">
    <location>
        <begin position="349"/>
        <end position="530"/>
    </location>
</feature>
<dbReference type="GO" id="GO:0005634">
    <property type="term" value="C:nucleus"/>
    <property type="evidence" value="ECO:0007669"/>
    <property type="project" value="UniProtKB-SubCell"/>
</dbReference>
<feature type="compositionally biased region" description="Low complexity" evidence="4">
    <location>
        <begin position="429"/>
        <end position="446"/>
    </location>
</feature>
<accession>A0A1M2VEA2</accession>
<keyword evidence="2" id="KW-0227">DNA damage</keyword>
<dbReference type="InterPro" id="IPR013882">
    <property type="entry name" value="Ctp1_C"/>
</dbReference>
<feature type="compositionally biased region" description="Basic residues" evidence="4">
    <location>
        <begin position="262"/>
        <end position="271"/>
    </location>
</feature>
<dbReference type="OrthoDB" id="5801062at2759"/>
<evidence type="ECO:0000313" key="6">
    <source>
        <dbReference type="EMBL" id="OJT05910.1"/>
    </source>
</evidence>
<dbReference type="GO" id="GO:0010792">
    <property type="term" value="P:DNA double-strand break processing involved in repair via single-strand annealing"/>
    <property type="evidence" value="ECO:0007669"/>
    <property type="project" value="TreeGrafter"/>
</dbReference>
<dbReference type="GO" id="GO:0003684">
    <property type="term" value="F:damaged DNA binding"/>
    <property type="evidence" value="ECO:0007669"/>
    <property type="project" value="TreeGrafter"/>
</dbReference>
<dbReference type="Pfam" id="PF08573">
    <property type="entry name" value="SAE2"/>
    <property type="match status" value="1"/>
</dbReference>
<feature type="compositionally biased region" description="Basic and acidic residues" evidence="4">
    <location>
        <begin position="474"/>
        <end position="488"/>
    </location>
</feature>
<feature type="compositionally biased region" description="Basic residues" evidence="4">
    <location>
        <begin position="627"/>
        <end position="637"/>
    </location>
</feature>
<feature type="region of interest" description="Disordered" evidence="4">
    <location>
        <begin position="625"/>
        <end position="644"/>
    </location>
</feature>
<evidence type="ECO:0000256" key="2">
    <source>
        <dbReference type="ARBA" id="ARBA00022763"/>
    </source>
</evidence>
<dbReference type="OMA" id="ARMHAQK"/>
<proteinExistence type="predicted"/>
<evidence type="ECO:0000256" key="4">
    <source>
        <dbReference type="SAM" id="MobiDB-lite"/>
    </source>
</evidence>
<keyword evidence="3" id="KW-0539">Nucleus</keyword>
<comment type="subcellular location">
    <subcellularLocation>
        <location evidence="1">Nucleus</location>
    </subcellularLocation>
</comment>
<dbReference type="Proteomes" id="UP000184267">
    <property type="component" value="Unassembled WGS sequence"/>
</dbReference>
<dbReference type="InterPro" id="IPR033316">
    <property type="entry name" value="RBBP8-like"/>
</dbReference>
<organism evidence="6 7">
    <name type="scientific">Trametes pubescens</name>
    <name type="common">White-rot fungus</name>
    <dbReference type="NCBI Taxonomy" id="154538"/>
    <lineage>
        <taxon>Eukaryota</taxon>
        <taxon>Fungi</taxon>
        <taxon>Dikarya</taxon>
        <taxon>Basidiomycota</taxon>
        <taxon>Agaricomycotina</taxon>
        <taxon>Agaricomycetes</taxon>
        <taxon>Polyporales</taxon>
        <taxon>Polyporaceae</taxon>
        <taxon>Trametes</taxon>
    </lineage>
</organism>
<dbReference type="PANTHER" id="PTHR15107:SF0">
    <property type="entry name" value="DNA ENDONUCLEASE ACTIVATOR CTP1 C-TERMINAL DOMAIN-CONTAINING PROTEIN"/>
    <property type="match status" value="1"/>
</dbReference>
<keyword evidence="7" id="KW-1185">Reference proteome</keyword>
<sequence length="678" mass="75272">MTRVNSGSALTAYIQVNKLRWVNDDLNKKAFEAQQRGLRLAEKLGFATLEEAEAALATQTAEEGQSQLSQYPSDELASHIQALQSELLSHVNLGKTTLAALNDAMEELSAWKEENTALRAELERVSAERAADDAANASDATEVDYLREELATLQKQYADLQEAKVRSDEKHAEDFGRWRRFKEWLVEEERRQKEKLEERAAKRRKLSPRGEDDEKENEGSLSPDRLSASELEKKYGNIKRRLQELGPLSLRQDTPTRVRSPAPKRSKKRKPAVLTSRNLNSRSIPPPPPATVASSSKLAETPARPPILKRGAPDSVIIPDDDVHPSSETELESQPVAYLFPSQIDLTAVPSTIPQKRSRSPIHDQDSSETEVESQAPSYLFPSQMDLSARISDMTPKPRPAVRQAAQLFTPVSAVRPHQALKGKGKARSSSSENTAPPSSPNASDPFHSTLPPAEQEDVKPVLPETPVSLGPRKVQERAVPEGRKNEPNDENAAPSTSEGKKRPNDYSAFKGRGRYGEEQRAGNQETTINALYALDPANNGGNDFQYEEVVRDKQKRKRMHAGDCECCRDTAFAHNQYYEAVKPLPPRAQAPLWRSPDSTPSKPPRGDSDSFGDASAAAAIEEHKQAISRHRQHWARAKTPPGYWNIGFPDTQEVAAMNAEAARMHAQKRNMVAQEAE</sequence>
<evidence type="ECO:0000259" key="5">
    <source>
        <dbReference type="Pfam" id="PF08573"/>
    </source>
</evidence>
<feature type="region of interest" description="Disordered" evidence="4">
    <location>
        <begin position="192"/>
        <end position="332"/>
    </location>
</feature>
<reference evidence="6 7" key="1">
    <citation type="submission" date="2016-10" db="EMBL/GenBank/DDBJ databases">
        <title>Genome sequence of the basidiomycete white-rot fungus Trametes pubescens.</title>
        <authorList>
            <person name="Makela M.R."/>
            <person name="Granchi Z."/>
            <person name="Peng M."/>
            <person name="De Vries R.P."/>
            <person name="Grigoriev I."/>
            <person name="Riley R."/>
            <person name="Hilden K."/>
        </authorList>
    </citation>
    <scope>NUCLEOTIDE SEQUENCE [LARGE SCALE GENOMIC DNA]</scope>
    <source>
        <strain evidence="6 7">FBCC735</strain>
    </source>
</reference>
<dbReference type="PANTHER" id="PTHR15107">
    <property type="entry name" value="RETINOBLASTOMA BINDING PROTEIN 8"/>
    <property type="match status" value="1"/>
</dbReference>
<evidence type="ECO:0000256" key="3">
    <source>
        <dbReference type="ARBA" id="ARBA00023242"/>
    </source>
</evidence>
<evidence type="ECO:0000313" key="7">
    <source>
        <dbReference type="Proteomes" id="UP000184267"/>
    </source>
</evidence>
<dbReference type="EMBL" id="MNAD01001366">
    <property type="protein sequence ID" value="OJT05910.1"/>
    <property type="molecule type" value="Genomic_DNA"/>
</dbReference>
<dbReference type="STRING" id="154538.A0A1M2VEA2"/>
<gene>
    <name evidence="6" type="ORF">TRAPUB_3260</name>
</gene>
<feature type="domain" description="DNA endonuclease activator Ctp1 C-terminal" evidence="5">
    <location>
        <begin position="546"/>
        <end position="654"/>
    </location>
</feature>
<dbReference type="AlphaFoldDB" id="A0A1M2VEA2"/>
<feature type="region of interest" description="Disordered" evidence="4">
    <location>
        <begin position="584"/>
        <end position="618"/>
    </location>
</feature>
<protein>
    <recommendedName>
        <fullName evidence="5">DNA endonuclease activator Ctp1 C-terminal domain-containing protein</fullName>
    </recommendedName>
</protein>
<name>A0A1M2VEA2_TRAPU</name>
<evidence type="ECO:0000256" key="1">
    <source>
        <dbReference type="ARBA" id="ARBA00004123"/>
    </source>
</evidence>
<comment type="caution">
    <text evidence="6">The sequence shown here is derived from an EMBL/GenBank/DDBJ whole genome shotgun (WGS) entry which is preliminary data.</text>
</comment>